<dbReference type="InterPro" id="IPR036259">
    <property type="entry name" value="MFS_trans_sf"/>
</dbReference>
<keyword evidence="3" id="KW-1003">Cell membrane</keyword>
<name>A0A8J3LGM4_9ACTN</name>
<dbReference type="PANTHER" id="PTHR23513">
    <property type="entry name" value="INTEGRAL MEMBRANE EFFLUX PROTEIN-RELATED"/>
    <property type="match status" value="1"/>
</dbReference>
<feature type="transmembrane region" description="Helical" evidence="8">
    <location>
        <begin position="289"/>
        <end position="311"/>
    </location>
</feature>
<evidence type="ECO:0000256" key="3">
    <source>
        <dbReference type="ARBA" id="ARBA00022475"/>
    </source>
</evidence>
<evidence type="ECO:0000259" key="9">
    <source>
        <dbReference type="PROSITE" id="PS50850"/>
    </source>
</evidence>
<feature type="domain" description="Major facilitator superfamily (MFS) profile" evidence="9">
    <location>
        <begin position="75"/>
        <end position="464"/>
    </location>
</feature>
<keyword evidence="11" id="KW-1185">Reference proteome</keyword>
<feature type="region of interest" description="Disordered" evidence="7">
    <location>
        <begin position="1"/>
        <end position="23"/>
    </location>
</feature>
<organism evidence="10 11">
    <name type="scientific">Catellatospora methionotrophica</name>
    <dbReference type="NCBI Taxonomy" id="121620"/>
    <lineage>
        <taxon>Bacteria</taxon>
        <taxon>Bacillati</taxon>
        <taxon>Actinomycetota</taxon>
        <taxon>Actinomycetes</taxon>
        <taxon>Micromonosporales</taxon>
        <taxon>Micromonosporaceae</taxon>
        <taxon>Catellatospora</taxon>
    </lineage>
</organism>
<keyword evidence="2" id="KW-0813">Transport</keyword>
<feature type="transmembrane region" description="Helical" evidence="8">
    <location>
        <begin position="409"/>
        <end position="432"/>
    </location>
</feature>
<feature type="transmembrane region" description="Helical" evidence="8">
    <location>
        <begin position="375"/>
        <end position="397"/>
    </location>
</feature>
<gene>
    <name evidence="10" type="ORF">Cme02nite_72990</name>
</gene>
<feature type="transmembrane region" description="Helical" evidence="8">
    <location>
        <begin position="351"/>
        <end position="369"/>
    </location>
</feature>
<dbReference type="PANTHER" id="PTHR23513:SF6">
    <property type="entry name" value="MAJOR FACILITATOR SUPERFAMILY ASSOCIATED DOMAIN-CONTAINING PROTEIN"/>
    <property type="match status" value="1"/>
</dbReference>
<dbReference type="Pfam" id="PF05977">
    <property type="entry name" value="MFS_3"/>
    <property type="match status" value="1"/>
</dbReference>
<feature type="compositionally biased region" description="Low complexity" evidence="7">
    <location>
        <begin position="10"/>
        <end position="23"/>
    </location>
</feature>
<evidence type="ECO:0000256" key="5">
    <source>
        <dbReference type="ARBA" id="ARBA00022989"/>
    </source>
</evidence>
<feature type="transmembrane region" description="Helical" evidence="8">
    <location>
        <begin position="150"/>
        <end position="176"/>
    </location>
</feature>
<evidence type="ECO:0000256" key="6">
    <source>
        <dbReference type="ARBA" id="ARBA00023136"/>
    </source>
</evidence>
<accession>A0A8J3LGM4</accession>
<proteinExistence type="predicted"/>
<dbReference type="EMBL" id="BONJ01000046">
    <property type="protein sequence ID" value="GIG18967.1"/>
    <property type="molecule type" value="Genomic_DNA"/>
</dbReference>
<feature type="transmembrane region" description="Helical" evidence="8">
    <location>
        <begin position="232"/>
        <end position="252"/>
    </location>
</feature>
<sequence length="475" mass="49558">MTVVGEQTGAQQSPPDQAAPAEAAAALVTALQAEKAATEAAGATPAVRSDPATGTDGAPEPEQRPKPPGLWRNRDFILLWTGAGMAFLGGRVSAIAYTLLVFWSTGSATAAGLVGFAALLPNLLVQLPAGALVDQWDRRKTMIICDVGRIVAVGGVFAAVLLGYVWVPLIMAAAFVEASLGVFYRLSERAAVRNVVDETQLGAAMAGNEARGQAAGLIGQPVGTLFYALTRWMPFGFSAIAYLISLTTLLFIRKDLRVPLDEQGTPPRILARVREGFAFVWEQVYLLRALSLIAASNILFQVLNLALIIIVKDIGGSPAIIGFVLAVNGIGGMLGALSSNFFMKLIGIRRIIIFVNISWAVLMPLIAFADNAVVLAAIYTAIVYGAGVSNVAGMVYQVKTTPNRMQGRVGSISMLLASGTNSIGALVAGFALDGFGTVPAVLGVAAVMALLAFLSVLGFGGKRAAEAEAAINITR</sequence>
<dbReference type="Proteomes" id="UP000660339">
    <property type="component" value="Unassembled WGS sequence"/>
</dbReference>
<feature type="transmembrane region" description="Helical" evidence="8">
    <location>
        <begin position="438"/>
        <end position="459"/>
    </location>
</feature>
<comment type="subcellular location">
    <subcellularLocation>
        <location evidence="1">Cell membrane</location>
        <topology evidence="1">Multi-pass membrane protein</topology>
    </subcellularLocation>
</comment>
<evidence type="ECO:0000256" key="7">
    <source>
        <dbReference type="SAM" id="MobiDB-lite"/>
    </source>
</evidence>
<evidence type="ECO:0000256" key="4">
    <source>
        <dbReference type="ARBA" id="ARBA00022692"/>
    </source>
</evidence>
<dbReference type="SUPFAM" id="SSF103473">
    <property type="entry name" value="MFS general substrate transporter"/>
    <property type="match status" value="1"/>
</dbReference>
<dbReference type="GO" id="GO:0005886">
    <property type="term" value="C:plasma membrane"/>
    <property type="evidence" value="ECO:0007669"/>
    <property type="project" value="UniProtKB-SubCell"/>
</dbReference>
<feature type="compositionally biased region" description="Low complexity" evidence="7">
    <location>
        <begin position="36"/>
        <end position="46"/>
    </location>
</feature>
<protein>
    <submittedName>
        <fullName evidence="10">MFS transporter</fullName>
    </submittedName>
</protein>
<dbReference type="InterPro" id="IPR010290">
    <property type="entry name" value="TM_effector"/>
</dbReference>
<dbReference type="RefSeq" id="WP_166388237.1">
    <property type="nucleotide sequence ID" value="NZ_BAAATT010000008.1"/>
</dbReference>
<comment type="caution">
    <text evidence="10">The sequence shown here is derived from an EMBL/GenBank/DDBJ whole genome shotgun (WGS) entry which is preliminary data.</text>
</comment>
<keyword evidence="4 8" id="KW-0812">Transmembrane</keyword>
<dbReference type="CDD" id="cd06173">
    <property type="entry name" value="MFS_MefA_like"/>
    <property type="match status" value="1"/>
</dbReference>
<dbReference type="AlphaFoldDB" id="A0A8J3LGM4"/>
<dbReference type="InterPro" id="IPR020846">
    <property type="entry name" value="MFS_dom"/>
</dbReference>
<dbReference type="GO" id="GO:0022857">
    <property type="term" value="F:transmembrane transporter activity"/>
    <property type="evidence" value="ECO:0007669"/>
    <property type="project" value="InterPro"/>
</dbReference>
<evidence type="ECO:0000256" key="8">
    <source>
        <dbReference type="SAM" id="Phobius"/>
    </source>
</evidence>
<feature type="region of interest" description="Disordered" evidence="7">
    <location>
        <begin position="36"/>
        <end position="69"/>
    </location>
</feature>
<keyword evidence="6 8" id="KW-0472">Membrane</keyword>
<feature type="transmembrane region" description="Helical" evidence="8">
    <location>
        <begin position="317"/>
        <end position="339"/>
    </location>
</feature>
<dbReference type="PROSITE" id="PS50850">
    <property type="entry name" value="MFS"/>
    <property type="match status" value="1"/>
</dbReference>
<feature type="transmembrane region" description="Helical" evidence="8">
    <location>
        <begin position="76"/>
        <end position="103"/>
    </location>
</feature>
<evidence type="ECO:0000256" key="2">
    <source>
        <dbReference type="ARBA" id="ARBA00022448"/>
    </source>
</evidence>
<keyword evidence="5 8" id="KW-1133">Transmembrane helix</keyword>
<evidence type="ECO:0000313" key="11">
    <source>
        <dbReference type="Proteomes" id="UP000660339"/>
    </source>
</evidence>
<feature type="transmembrane region" description="Helical" evidence="8">
    <location>
        <begin position="109"/>
        <end position="129"/>
    </location>
</feature>
<evidence type="ECO:0000256" key="1">
    <source>
        <dbReference type="ARBA" id="ARBA00004651"/>
    </source>
</evidence>
<evidence type="ECO:0000313" key="10">
    <source>
        <dbReference type="EMBL" id="GIG18967.1"/>
    </source>
</evidence>
<reference evidence="10" key="1">
    <citation type="submission" date="2021-01" db="EMBL/GenBank/DDBJ databases">
        <title>Whole genome shotgun sequence of Catellatospora methionotrophica NBRC 14553.</title>
        <authorList>
            <person name="Komaki H."/>
            <person name="Tamura T."/>
        </authorList>
    </citation>
    <scope>NUCLEOTIDE SEQUENCE</scope>
    <source>
        <strain evidence="10">NBRC 14553</strain>
    </source>
</reference>
<dbReference type="Gene3D" id="1.20.1250.20">
    <property type="entry name" value="MFS general substrate transporter like domains"/>
    <property type="match status" value="2"/>
</dbReference>